<organism evidence="2 3">
    <name type="scientific">Prorocentrum cordatum</name>
    <dbReference type="NCBI Taxonomy" id="2364126"/>
    <lineage>
        <taxon>Eukaryota</taxon>
        <taxon>Sar</taxon>
        <taxon>Alveolata</taxon>
        <taxon>Dinophyceae</taxon>
        <taxon>Prorocentrales</taxon>
        <taxon>Prorocentraceae</taxon>
        <taxon>Prorocentrum</taxon>
    </lineage>
</organism>
<comment type="caution">
    <text evidence="2">The sequence shown here is derived from an EMBL/GenBank/DDBJ whole genome shotgun (WGS) entry which is preliminary data.</text>
</comment>
<feature type="compositionally biased region" description="Basic and acidic residues" evidence="1">
    <location>
        <begin position="54"/>
        <end position="88"/>
    </location>
</feature>
<feature type="region of interest" description="Disordered" evidence="1">
    <location>
        <begin position="48"/>
        <end position="168"/>
    </location>
</feature>
<sequence length="168" mass="18188">GRGARDVLQSRRVSEMLDSSVPDFCPSSWLRLKVGKLPDDVPLQAAAVAAGAEHGGELGAERAPAERHGGSRGGAEARRHPARGDIRLRCRRLCPPPPARAHGGDLWRGRLQPHSAAGLHPHRALRRARGPRRFKEAVAQRGRLGRRGSLAKGSRGRLTQKLRHSSSS</sequence>
<reference evidence="2" key="1">
    <citation type="submission" date="2023-10" db="EMBL/GenBank/DDBJ databases">
        <authorList>
            <person name="Chen Y."/>
            <person name="Shah S."/>
            <person name="Dougan E. K."/>
            <person name="Thang M."/>
            <person name="Chan C."/>
        </authorList>
    </citation>
    <scope>NUCLEOTIDE SEQUENCE [LARGE SCALE GENOMIC DNA]</scope>
</reference>
<proteinExistence type="predicted"/>
<protein>
    <submittedName>
        <fullName evidence="2">Uncharacterized protein</fullName>
    </submittedName>
</protein>
<evidence type="ECO:0000313" key="2">
    <source>
        <dbReference type="EMBL" id="CAK0834091.1"/>
    </source>
</evidence>
<evidence type="ECO:0000256" key="1">
    <source>
        <dbReference type="SAM" id="MobiDB-lite"/>
    </source>
</evidence>
<feature type="non-terminal residue" evidence="2">
    <location>
        <position position="1"/>
    </location>
</feature>
<accession>A0ABN9SQC8</accession>
<feature type="compositionally biased region" description="Basic residues" evidence="1">
    <location>
        <begin position="120"/>
        <end position="132"/>
    </location>
</feature>
<dbReference type="Proteomes" id="UP001189429">
    <property type="component" value="Unassembled WGS sequence"/>
</dbReference>
<feature type="compositionally biased region" description="Basic residues" evidence="1">
    <location>
        <begin position="154"/>
        <end position="168"/>
    </location>
</feature>
<name>A0ABN9SQC8_9DINO</name>
<evidence type="ECO:0000313" key="3">
    <source>
        <dbReference type="Proteomes" id="UP001189429"/>
    </source>
</evidence>
<keyword evidence="3" id="KW-1185">Reference proteome</keyword>
<gene>
    <name evidence="2" type="ORF">PCOR1329_LOCUS31601</name>
</gene>
<dbReference type="EMBL" id="CAUYUJ010012512">
    <property type="protein sequence ID" value="CAK0834091.1"/>
    <property type="molecule type" value="Genomic_DNA"/>
</dbReference>